<dbReference type="PANTHER" id="PTHR39183:SF1">
    <property type="entry name" value="SPORE COAT PROTEIN F-LIKE PROTEIN YHCQ"/>
    <property type="match status" value="1"/>
</dbReference>
<dbReference type="Gene3D" id="1.20.1260.10">
    <property type="match status" value="1"/>
</dbReference>
<dbReference type="Pfam" id="PF07875">
    <property type="entry name" value="Coat_F"/>
    <property type="match status" value="1"/>
</dbReference>
<sequence>MSWIDSVLGPDESAKNSDSQNANQNTNQDKNNLSEKDIALEMLAMSKTDIGMLAKVIPESTNPEVRQLLTNQLNGCIASHFKLSDMLITKGWYNAYGTPQEQIKQDIDSANQVLQQQS</sequence>
<evidence type="ECO:0000256" key="4">
    <source>
        <dbReference type="SAM" id="MobiDB-lite"/>
    </source>
</evidence>
<evidence type="ECO:0000256" key="2">
    <source>
        <dbReference type="ARBA" id="ARBA00024325"/>
    </source>
</evidence>
<evidence type="ECO:0000256" key="3">
    <source>
        <dbReference type="ARBA" id="ARBA00024344"/>
    </source>
</evidence>
<evidence type="ECO:0008006" key="7">
    <source>
        <dbReference type="Google" id="ProtNLM"/>
    </source>
</evidence>
<comment type="caution">
    <text evidence="5">The sequence shown here is derived from an EMBL/GenBank/DDBJ whole genome shotgun (WGS) entry which is preliminary data.</text>
</comment>
<dbReference type="InterPro" id="IPR012347">
    <property type="entry name" value="Ferritin-like"/>
</dbReference>
<evidence type="ECO:0000256" key="1">
    <source>
        <dbReference type="ARBA" id="ARBA00022969"/>
    </source>
</evidence>
<dbReference type="PANTHER" id="PTHR39183">
    <property type="entry name" value="SPORE COAT PROTEIN F-LIKE PROTEIN YHCQ"/>
    <property type="match status" value="1"/>
</dbReference>
<dbReference type="InterPro" id="IPR012851">
    <property type="entry name" value="Spore_coat_CotF-like"/>
</dbReference>
<feature type="region of interest" description="Disordered" evidence="4">
    <location>
        <begin position="1"/>
        <end position="35"/>
    </location>
</feature>
<accession>A0ABQ1EA62</accession>
<protein>
    <recommendedName>
        <fullName evidence="7">Spore coat protein</fullName>
    </recommendedName>
</protein>
<evidence type="ECO:0000313" key="6">
    <source>
        <dbReference type="Proteomes" id="UP000663802"/>
    </source>
</evidence>
<keyword evidence="1" id="KW-0749">Sporulation</keyword>
<dbReference type="Proteomes" id="UP000663802">
    <property type="component" value="Unassembled WGS sequence"/>
</dbReference>
<comment type="similarity">
    <text evidence="3">Belongs to the CotF family.</text>
</comment>
<dbReference type="EMBL" id="BMBA01000002">
    <property type="protein sequence ID" value="GFZ31631.1"/>
    <property type="molecule type" value="Genomic_DNA"/>
</dbReference>
<name>A0ABQ1EA62_9CLOT</name>
<evidence type="ECO:0000313" key="5">
    <source>
        <dbReference type="EMBL" id="GFZ31631.1"/>
    </source>
</evidence>
<proteinExistence type="inferred from homology"/>
<dbReference type="RefSeq" id="WP_206869937.1">
    <property type="nucleotide sequence ID" value="NZ_BMBA01000002.1"/>
</dbReference>
<gene>
    <name evidence="5" type="ORF">CSC2_21570</name>
</gene>
<keyword evidence="6" id="KW-1185">Reference proteome</keyword>
<reference evidence="5 6" key="1">
    <citation type="journal article" date="2021" name="Int. J. Syst. Evol. Microbiol.">
        <title>Clostridium zeae sp. nov., isolated from corn silage.</title>
        <authorList>
            <person name="Kobayashi H."/>
            <person name="Tanizawa Y."/>
            <person name="Yagura M."/>
            <person name="Sakamoto M."/>
            <person name="Ohkuma M."/>
            <person name="Tohno M."/>
        </authorList>
    </citation>
    <scope>NUCLEOTIDE SEQUENCE [LARGE SCALE GENOMIC DNA]</scope>
    <source>
        <strain evidence="5 6">CSC2</strain>
    </source>
</reference>
<feature type="compositionally biased region" description="Low complexity" evidence="4">
    <location>
        <begin position="20"/>
        <end position="31"/>
    </location>
</feature>
<organism evidence="5 6">
    <name type="scientific">Clostridium zeae</name>
    <dbReference type="NCBI Taxonomy" id="2759022"/>
    <lineage>
        <taxon>Bacteria</taxon>
        <taxon>Bacillati</taxon>
        <taxon>Bacillota</taxon>
        <taxon>Clostridia</taxon>
        <taxon>Eubacteriales</taxon>
        <taxon>Clostridiaceae</taxon>
        <taxon>Clostridium</taxon>
    </lineage>
</organism>
<comment type="subcellular location">
    <subcellularLocation>
        <location evidence="2">Spore coat</location>
    </subcellularLocation>
</comment>